<dbReference type="InterPro" id="IPR006059">
    <property type="entry name" value="SBP"/>
</dbReference>
<dbReference type="Pfam" id="PF13416">
    <property type="entry name" value="SBP_bac_8"/>
    <property type="match status" value="1"/>
</dbReference>
<name>A0A9X3WM59_9BACI</name>
<gene>
    <name evidence="2" type="ORF">NC661_12335</name>
</gene>
<dbReference type="InterPro" id="IPR050490">
    <property type="entry name" value="Bact_solute-bd_prot1"/>
</dbReference>
<dbReference type="SUPFAM" id="SSF53850">
    <property type="entry name" value="Periplasmic binding protein-like II"/>
    <property type="match status" value="1"/>
</dbReference>
<evidence type="ECO:0000313" key="3">
    <source>
        <dbReference type="Proteomes" id="UP001145072"/>
    </source>
</evidence>
<dbReference type="PROSITE" id="PS51257">
    <property type="entry name" value="PROKAR_LIPOPROTEIN"/>
    <property type="match status" value="1"/>
</dbReference>
<dbReference type="Gene3D" id="3.40.190.10">
    <property type="entry name" value="Periplasmic binding protein-like II"/>
    <property type="match status" value="1"/>
</dbReference>
<dbReference type="PANTHER" id="PTHR43649">
    <property type="entry name" value="ARABINOSE-BINDING PROTEIN-RELATED"/>
    <property type="match status" value="1"/>
</dbReference>
<protein>
    <submittedName>
        <fullName evidence="2">Extracellular solute-binding protein</fullName>
    </submittedName>
</protein>
<evidence type="ECO:0000313" key="2">
    <source>
        <dbReference type="EMBL" id="MDC3421158.1"/>
    </source>
</evidence>
<reference evidence="2" key="1">
    <citation type="submission" date="2022-06" db="EMBL/GenBank/DDBJ databases">
        <title>Aquibacillus sp. a new bacterium isolated from soil saline samples.</title>
        <authorList>
            <person name="Galisteo C."/>
            <person name="De La Haba R."/>
            <person name="Sanchez-Porro C."/>
            <person name="Ventosa A."/>
        </authorList>
    </citation>
    <scope>NUCLEOTIDE SEQUENCE</scope>
    <source>
        <strain evidence="2">JCM 12387</strain>
    </source>
</reference>
<dbReference type="PANTHER" id="PTHR43649:SF12">
    <property type="entry name" value="DIACETYLCHITOBIOSE BINDING PROTEIN DASA"/>
    <property type="match status" value="1"/>
</dbReference>
<feature type="signal peptide" evidence="1">
    <location>
        <begin position="1"/>
        <end position="28"/>
    </location>
</feature>
<dbReference type="EMBL" id="JAMQJZ010000009">
    <property type="protein sequence ID" value="MDC3421158.1"/>
    <property type="molecule type" value="Genomic_DNA"/>
</dbReference>
<comment type="caution">
    <text evidence="2">The sequence shown here is derived from an EMBL/GenBank/DDBJ whole genome shotgun (WGS) entry which is preliminary data.</text>
</comment>
<dbReference type="RefSeq" id="WP_259871749.1">
    <property type="nucleotide sequence ID" value="NZ_JAMQJZ010000009.1"/>
</dbReference>
<accession>A0A9X3WM59</accession>
<organism evidence="2 3">
    <name type="scientific">Aquibacillus koreensis</name>
    <dbReference type="NCBI Taxonomy" id="279446"/>
    <lineage>
        <taxon>Bacteria</taxon>
        <taxon>Bacillati</taxon>
        <taxon>Bacillota</taxon>
        <taxon>Bacilli</taxon>
        <taxon>Bacillales</taxon>
        <taxon>Bacillaceae</taxon>
        <taxon>Aquibacillus</taxon>
    </lineage>
</organism>
<dbReference type="Proteomes" id="UP001145072">
    <property type="component" value="Unassembled WGS sequence"/>
</dbReference>
<proteinExistence type="predicted"/>
<keyword evidence="3" id="KW-1185">Reference proteome</keyword>
<dbReference type="AlphaFoldDB" id="A0A9X3WM59"/>
<evidence type="ECO:0000256" key="1">
    <source>
        <dbReference type="SAM" id="SignalP"/>
    </source>
</evidence>
<sequence>MRKKTFLLIMSLFLFFLLVGCNPNNDRATDESPEDETGVKENNSENTEIEIWTFYRGLEPIISRFHMLHPTIKVNVTYFDGIQDYHLKYLEALANNSGPDLFVIDNRHFGTFTTNDSFDNLLDEPYQVEAYRDRFSDSLWQLGYNYDQSKLVGIPFETSPLVTYYRADVMDAYGFPSEPEALATFMEDPDNWLEIARTLKQDNKFIIQWQLEPLELVESTQGIFDENYAFMRNKDAFRQMIDRIKVARDEGLMSYTSIWDPPGQEDLRNNQIAMVYLGTWGAQNLKQWVPEQEDLWRATRLPFGLNGWSNSSMISVNSQSEHKEEAWKFLEYYVFKRELVNVSQTYSGSLPLRQPPGVNDYSNPFLAGQNDQILYYQLMDELKIPFTTPLDLQADKIWNDTIYQGIESNFNTDLMMSNVEKNIQKELGKEIEIIKESLDKEPN</sequence>
<keyword evidence="1" id="KW-0732">Signal</keyword>
<feature type="chain" id="PRO_5040850907" evidence="1">
    <location>
        <begin position="29"/>
        <end position="443"/>
    </location>
</feature>